<evidence type="ECO:0000256" key="4">
    <source>
        <dbReference type="SAM" id="MobiDB-lite"/>
    </source>
</evidence>
<evidence type="ECO:0000313" key="8">
    <source>
        <dbReference type="EMBL" id="MBN2964432.1"/>
    </source>
</evidence>
<evidence type="ECO:0000313" key="9">
    <source>
        <dbReference type="Proteomes" id="UP000703590"/>
    </source>
</evidence>
<dbReference type="Pfam" id="PF17201">
    <property type="entry name" value="Cache_3-Cache_2"/>
    <property type="match status" value="1"/>
</dbReference>
<organism evidence="8 9">
    <name type="scientific">Sulfurospirillum tamanense</name>
    <dbReference type="NCBI Taxonomy" id="2813362"/>
    <lineage>
        <taxon>Bacteria</taxon>
        <taxon>Pseudomonadati</taxon>
        <taxon>Campylobacterota</taxon>
        <taxon>Epsilonproteobacteria</taxon>
        <taxon>Campylobacterales</taxon>
        <taxon>Sulfurospirillaceae</taxon>
        <taxon>Sulfurospirillum</taxon>
    </lineage>
</organism>
<evidence type="ECO:0000259" key="7">
    <source>
        <dbReference type="PROSITE" id="PS50885"/>
    </source>
</evidence>
<dbReference type="SMART" id="SM00283">
    <property type="entry name" value="MA"/>
    <property type="match status" value="1"/>
</dbReference>
<feature type="region of interest" description="Disordered" evidence="4">
    <location>
        <begin position="645"/>
        <end position="664"/>
    </location>
</feature>
<dbReference type="Proteomes" id="UP000703590">
    <property type="component" value="Unassembled WGS sequence"/>
</dbReference>
<keyword evidence="1 3" id="KW-0807">Transducer</keyword>
<reference evidence="8 9" key="1">
    <citation type="submission" date="2021-02" db="EMBL/GenBank/DDBJ databases">
        <title>Sulfurospirillum tamanensis sp. nov.</title>
        <authorList>
            <person name="Frolova A."/>
            <person name="Merkel A."/>
            <person name="Slobodkin A."/>
        </authorList>
    </citation>
    <scope>NUCLEOTIDE SEQUENCE [LARGE SCALE GENOMIC DNA]</scope>
    <source>
        <strain evidence="8 9">T05b</strain>
    </source>
</reference>
<dbReference type="PROSITE" id="PS50111">
    <property type="entry name" value="CHEMOTAXIS_TRANSDUC_2"/>
    <property type="match status" value="1"/>
</dbReference>
<feature type="transmembrane region" description="Helical" evidence="5">
    <location>
        <begin position="312"/>
        <end position="330"/>
    </location>
</feature>
<reference evidence="9" key="2">
    <citation type="submission" date="2021-02" db="EMBL/GenBank/DDBJ databases">
        <title>Sulfurospirillum tamanensis sp. nov.</title>
        <authorList>
            <person name="Merkel A.Y."/>
        </authorList>
    </citation>
    <scope>NUCLEOTIDE SEQUENCE [LARGE SCALE GENOMIC DNA]</scope>
    <source>
        <strain evidence="9">T05b</strain>
    </source>
</reference>
<keyword evidence="5" id="KW-0472">Membrane</keyword>
<protein>
    <submittedName>
        <fullName evidence="8">Methyl-accepting chemotaxis protein</fullName>
    </submittedName>
</protein>
<dbReference type="InterPro" id="IPR029151">
    <property type="entry name" value="Sensor-like_sf"/>
</dbReference>
<keyword evidence="5" id="KW-1133">Transmembrane helix</keyword>
<comment type="similarity">
    <text evidence="2">Belongs to the methyl-accepting chemotaxis (MCP) protein family.</text>
</comment>
<feature type="domain" description="HAMP" evidence="7">
    <location>
        <begin position="333"/>
        <end position="387"/>
    </location>
</feature>
<dbReference type="InterPro" id="IPR033462">
    <property type="entry name" value="Cache_3-Cache_2"/>
</dbReference>
<proteinExistence type="inferred from homology"/>
<dbReference type="InterPro" id="IPR003660">
    <property type="entry name" value="HAMP_dom"/>
</dbReference>
<feature type="transmembrane region" description="Helical" evidence="5">
    <location>
        <begin position="12"/>
        <end position="30"/>
    </location>
</feature>
<sequence>MNYFKTIGGKISTFLAFILVLAMGGNVLYLDYVLKSQIAEDAKNGISENLVMANKMLDVFYNESLSSTNVLYSVLEQSFGRYNTFNQVQSMNVPVAGIDVPAMISGPTILNNDFTVVDDFTAGSGAVATVFAKVGDDFLRITTSLRKENGDRAMGTFLGKNSPAYAPIIKGETYIGIARLFGKDYMTRYSPIYNPEKELIGILFIGYNFTDAFQGVKQSLKEIKIGENGYYYILNTRTNVVEIHPTLEGKPADSLQTYSKIMANIGGSFEDTYQGTHKFYITSAFEKLNWVIVASANMDEFMAVVYEIEKTLIIGIIILTLLLVAINTFLAQRMIAKPLNALRDNVKDIASGEGDLTRKMAVKGDDEVALVSEQINHFIEKVRTTITEIKSVSSENSSIANEFSSTTMQTGKRVEETTHLVSTTTEQSKHIRNEMQTSIEKAKTNKEELSKALGYVGEANESILHLNSEIQHSAHNEIEMARRIEHLSSEASQVKDILTVISDIAEQTNLLALNAAIEAARAGEHGRGFAVVADEVRKLAERTQKSLTEINATINVIVQSITESSEGMNTNAKKVEELASVSQTVEAKISQMAQVMKKAITMSESTVNDYVQSGEKVKEVIETIGQINTLSGENARSVEEMSSAANHLSTMSETLNTKLSQFRT</sequence>
<feature type="domain" description="Methyl-accepting transducer" evidence="6">
    <location>
        <begin position="392"/>
        <end position="649"/>
    </location>
</feature>
<reference evidence="8 9" key="3">
    <citation type="submission" date="2021-02" db="EMBL/GenBank/DDBJ databases">
        <authorList>
            <person name="Merkel A.Y."/>
        </authorList>
    </citation>
    <scope>NUCLEOTIDE SEQUENCE [LARGE SCALE GENOMIC DNA]</scope>
    <source>
        <strain evidence="8 9">T05b</strain>
    </source>
</reference>
<dbReference type="Pfam" id="PF00015">
    <property type="entry name" value="MCPsignal"/>
    <property type="match status" value="1"/>
</dbReference>
<dbReference type="Gene3D" id="1.10.287.950">
    <property type="entry name" value="Methyl-accepting chemotaxis protein"/>
    <property type="match status" value="1"/>
</dbReference>
<name>A0ABS2WS46_9BACT</name>
<dbReference type="PANTHER" id="PTHR32089">
    <property type="entry name" value="METHYL-ACCEPTING CHEMOTAXIS PROTEIN MCPB"/>
    <property type="match status" value="1"/>
</dbReference>
<dbReference type="RefSeq" id="WP_205458984.1">
    <property type="nucleotide sequence ID" value="NZ_JAFHKK010000012.1"/>
</dbReference>
<evidence type="ECO:0000256" key="3">
    <source>
        <dbReference type="PROSITE-ProRule" id="PRU00284"/>
    </source>
</evidence>
<dbReference type="InterPro" id="IPR004089">
    <property type="entry name" value="MCPsignal_dom"/>
</dbReference>
<comment type="caution">
    <text evidence="8">The sequence shown here is derived from an EMBL/GenBank/DDBJ whole genome shotgun (WGS) entry which is preliminary data.</text>
</comment>
<dbReference type="SUPFAM" id="SSF103190">
    <property type="entry name" value="Sensory domain-like"/>
    <property type="match status" value="1"/>
</dbReference>
<dbReference type="EMBL" id="JAFHKK010000012">
    <property type="protein sequence ID" value="MBN2964432.1"/>
    <property type="molecule type" value="Genomic_DNA"/>
</dbReference>
<evidence type="ECO:0000256" key="1">
    <source>
        <dbReference type="ARBA" id="ARBA00023224"/>
    </source>
</evidence>
<dbReference type="PROSITE" id="PS50885">
    <property type="entry name" value="HAMP"/>
    <property type="match status" value="1"/>
</dbReference>
<evidence type="ECO:0000256" key="2">
    <source>
        <dbReference type="ARBA" id="ARBA00029447"/>
    </source>
</evidence>
<dbReference type="CDD" id="cd06225">
    <property type="entry name" value="HAMP"/>
    <property type="match status" value="1"/>
</dbReference>
<dbReference type="Pfam" id="PF00672">
    <property type="entry name" value="HAMP"/>
    <property type="match status" value="1"/>
</dbReference>
<dbReference type="Gene3D" id="3.30.450.20">
    <property type="entry name" value="PAS domain"/>
    <property type="match status" value="1"/>
</dbReference>
<keyword evidence="5" id="KW-0812">Transmembrane</keyword>
<accession>A0ABS2WS46</accession>
<keyword evidence="9" id="KW-1185">Reference proteome</keyword>
<evidence type="ECO:0000256" key="5">
    <source>
        <dbReference type="SAM" id="Phobius"/>
    </source>
</evidence>
<evidence type="ECO:0000259" key="6">
    <source>
        <dbReference type="PROSITE" id="PS50111"/>
    </source>
</evidence>
<dbReference type="PANTHER" id="PTHR32089:SF114">
    <property type="entry name" value="METHYL-ACCEPTING CHEMOTAXIS PROTEIN MCPB"/>
    <property type="match status" value="1"/>
</dbReference>
<gene>
    <name evidence="8" type="ORF">JWV37_06550</name>
</gene>
<dbReference type="SUPFAM" id="SSF58104">
    <property type="entry name" value="Methyl-accepting chemotaxis protein (MCP) signaling domain"/>
    <property type="match status" value="1"/>
</dbReference>
<dbReference type="SMART" id="SM00304">
    <property type="entry name" value="HAMP"/>
    <property type="match status" value="1"/>
</dbReference>